<feature type="domain" description="EGF-like" evidence="5">
    <location>
        <begin position="191"/>
        <end position="230"/>
    </location>
</feature>
<feature type="non-terminal residue" evidence="6">
    <location>
        <position position="290"/>
    </location>
</feature>
<keyword evidence="2" id="KW-0677">Repeat</keyword>
<evidence type="ECO:0000256" key="4">
    <source>
        <dbReference type="PROSITE-ProRule" id="PRU00076"/>
    </source>
</evidence>
<evidence type="ECO:0000313" key="7">
    <source>
        <dbReference type="Proteomes" id="UP001432027"/>
    </source>
</evidence>
<dbReference type="InterPro" id="IPR000742">
    <property type="entry name" value="EGF"/>
</dbReference>
<dbReference type="PROSITE" id="PS00022">
    <property type="entry name" value="EGF_1"/>
    <property type="match status" value="3"/>
</dbReference>
<dbReference type="EMBL" id="BTSX01000004">
    <property type="protein sequence ID" value="GMS95977.1"/>
    <property type="molecule type" value="Genomic_DNA"/>
</dbReference>
<name>A0AAV5TNZ6_9BILA</name>
<evidence type="ECO:0000256" key="2">
    <source>
        <dbReference type="ARBA" id="ARBA00022737"/>
    </source>
</evidence>
<keyword evidence="3 4" id="KW-1015">Disulfide bond</keyword>
<proteinExistence type="predicted"/>
<dbReference type="AlphaFoldDB" id="A0AAV5TNZ6"/>
<dbReference type="GO" id="GO:0016020">
    <property type="term" value="C:membrane"/>
    <property type="evidence" value="ECO:0007669"/>
    <property type="project" value="UniProtKB-SubCell"/>
</dbReference>
<feature type="non-terminal residue" evidence="6">
    <location>
        <position position="1"/>
    </location>
</feature>
<keyword evidence="1 4" id="KW-0245">EGF-like domain</keyword>
<dbReference type="InterPro" id="IPR051022">
    <property type="entry name" value="Notch_Cell-Fate_Det"/>
</dbReference>
<evidence type="ECO:0000256" key="3">
    <source>
        <dbReference type="ARBA" id="ARBA00023157"/>
    </source>
</evidence>
<feature type="disulfide bond" evidence="4">
    <location>
        <begin position="220"/>
        <end position="229"/>
    </location>
</feature>
<protein>
    <recommendedName>
        <fullName evidence="5">EGF-like domain-containing protein</fullName>
    </recommendedName>
</protein>
<dbReference type="PROSITE" id="PS01186">
    <property type="entry name" value="EGF_2"/>
    <property type="match status" value="1"/>
</dbReference>
<dbReference type="SMART" id="SM00181">
    <property type="entry name" value="EGF"/>
    <property type="match status" value="3"/>
</dbReference>
<comment type="caution">
    <text evidence="6">The sequence shown here is derived from an EMBL/GenBank/DDBJ whole genome shotgun (WGS) entry which is preliminary data.</text>
</comment>
<dbReference type="PROSITE" id="PS50026">
    <property type="entry name" value="EGF_3"/>
    <property type="match status" value="1"/>
</dbReference>
<reference evidence="6" key="1">
    <citation type="submission" date="2023-10" db="EMBL/GenBank/DDBJ databases">
        <title>Genome assembly of Pristionchus species.</title>
        <authorList>
            <person name="Yoshida K."/>
            <person name="Sommer R.J."/>
        </authorList>
    </citation>
    <scope>NUCLEOTIDE SEQUENCE</scope>
    <source>
        <strain evidence="6">RS0144</strain>
    </source>
</reference>
<accession>A0AAV5TNZ6</accession>
<dbReference type="Proteomes" id="UP001432027">
    <property type="component" value="Unassembled WGS sequence"/>
</dbReference>
<comment type="caution">
    <text evidence="4">Lacks conserved residue(s) required for the propagation of feature annotation.</text>
</comment>
<evidence type="ECO:0000313" key="6">
    <source>
        <dbReference type="EMBL" id="GMS95977.1"/>
    </source>
</evidence>
<sequence length="290" mass="32027">GKCTCACEPAYTGEHCETLLPCSAFPCHNEGICKDDYDETAGTYTAKCKCPIQSILWLKGTMKIEGEHCEILTSIDAMDLVNPCGTVEEFLTALRNFDEEYKVESSMQSKIFHEEIEELLCGSNGMGCPPLERDKNICSGLSDSCSVAAGPVGPSKVLFPLPRCTCPGLRYGKHCQFELETLCDVTREEIKANITKESRCTSYANGACDINGYGERYCLCKRGWTGEKCEIYAPCDNYPCGKNAECIPIPFELSSPGKESYRCICDVGDEQKKIVERDGTIEDKCIYNGE</sequence>
<organism evidence="6 7">
    <name type="scientific">Pristionchus entomophagus</name>
    <dbReference type="NCBI Taxonomy" id="358040"/>
    <lineage>
        <taxon>Eukaryota</taxon>
        <taxon>Metazoa</taxon>
        <taxon>Ecdysozoa</taxon>
        <taxon>Nematoda</taxon>
        <taxon>Chromadorea</taxon>
        <taxon>Rhabditida</taxon>
        <taxon>Rhabditina</taxon>
        <taxon>Diplogasteromorpha</taxon>
        <taxon>Diplogasteroidea</taxon>
        <taxon>Neodiplogasteridae</taxon>
        <taxon>Pristionchus</taxon>
    </lineage>
</organism>
<dbReference type="PANTHER" id="PTHR24049">
    <property type="entry name" value="CRUMBS FAMILY MEMBER"/>
    <property type="match status" value="1"/>
</dbReference>
<gene>
    <name evidence="6" type="ORF">PENTCL1PPCAC_18152</name>
</gene>
<evidence type="ECO:0000256" key="1">
    <source>
        <dbReference type="ARBA" id="ARBA00022536"/>
    </source>
</evidence>
<keyword evidence="7" id="KW-1185">Reference proteome</keyword>
<evidence type="ECO:0000259" key="5">
    <source>
        <dbReference type="PROSITE" id="PS50026"/>
    </source>
</evidence>
<dbReference type="Gene3D" id="2.10.25.10">
    <property type="entry name" value="Laminin"/>
    <property type="match status" value="2"/>
</dbReference>